<feature type="binding site" description="axial binding residue" evidence="13">
    <location>
        <position position="493"/>
    </location>
    <ligand>
        <name>heme</name>
        <dbReference type="ChEBI" id="CHEBI:30413"/>
    </ligand>
    <ligandPart>
        <name>Fe</name>
        <dbReference type="ChEBI" id="CHEBI:18248"/>
    </ligandPart>
</feature>
<feature type="transmembrane region" description="Helical" evidence="14">
    <location>
        <begin position="12"/>
        <end position="29"/>
    </location>
</feature>
<comment type="subcellular location">
    <subcellularLocation>
        <location evidence="2">Membrane</location>
    </subcellularLocation>
</comment>
<dbReference type="PRINTS" id="PR00463">
    <property type="entry name" value="EP450I"/>
</dbReference>
<evidence type="ECO:0000256" key="10">
    <source>
        <dbReference type="ARBA" id="ARBA00023033"/>
    </source>
</evidence>
<keyword evidence="11 14" id="KW-0472">Membrane</keyword>
<dbReference type="CDD" id="cd11061">
    <property type="entry name" value="CYP67-like"/>
    <property type="match status" value="1"/>
</dbReference>
<evidence type="ECO:0000313" key="15">
    <source>
        <dbReference type="EMBL" id="KAH7159418.1"/>
    </source>
</evidence>
<comment type="similarity">
    <text evidence="3">Belongs to the cytochrome P450 family.</text>
</comment>
<organism evidence="15 16">
    <name type="scientific">Dactylonectria estremocensis</name>
    <dbReference type="NCBI Taxonomy" id="1079267"/>
    <lineage>
        <taxon>Eukaryota</taxon>
        <taxon>Fungi</taxon>
        <taxon>Dikarya</taxon>
        <taxon>Ascomycota</taxon>
        <taxon>Pezizomycotina</taxon>
        <taxon>Sordariomycetes</taxon>
        <taxon>Hypocreomycetidae</taxon>
        <taxon>Hypocreales</taxon>
        <taxon>Nectriaceae</taxon>
        <taxon>Dactylonectria</taxon>
    </lineage>
</organism>
<dbReference type="InterPro" id="IPR050121">
    <property type="entry name" value="Cytochrome_P450_monoxygenase"/>
</dbReference>
<comment type="cofactor">
    <cofactor evidence="1 13">
        <name>heme</name>
        <dbReference type="ChEBI" id="CHEBI:30413"/>
    </cofactor>
</comment>
<evidence type="ECO:0000256" key="13">
    <source>
        <dbReference type="PIRSR" id="PIRSR602401-1"/>
    </source>
</evidence>
<dbReference type="EMBL" id="JAGMUU010000002">
    <property type="protein sequence ID" value="KAH7159418.1"/>
    <property type="molecule type" value="Genomic_DNA"/>
</dbReference>
<evidence type="ECO:0000256" key="5">
    <source>
        <dbReference type="ARBA" id="ARBA00022692"/>
    </source>
</evidence>
<dbReference type="GO" id="GO:0020037">
    <property type="term" value="F:heme binding"/>
    <property type="evidence" value="ECO:0007669"/>
    <property type="project" value="InterPro"/>
</dbReference>
<evidence type="ECO:0000256" key="12">
    <source>
        <dbReference type="ARBA" id="ARBA00023180"/>
    </source>
</evidence>
<evidence type="ECO:0000313" key="16">
    <source>
        <dbReference type="Proteomes" id="UP000717696"/>
    </source>
</evidence>
<keyword evidence="8" id="KW-0560">Oxidoreductase</keyword>
<dbReference type="InterPro" id="IPR036396">
    <property type="entry name" value="Cyt_P450_sf"/>
</dbReference>
<evidence type="ECO:0000256" key="6">
    <source>
        <dbReference type="ARBA" id="ARBA00022723"/>
    </source>
</evidence>
<dbReference type="Gene3D" id="1.10.630.10">
    <property type="entry name" value="Cytochrome P450"/>
    <property type="match status" value="1"/>
</dbReference>
<dbReference type="InterPro" id="IPR001128">
    <property type="entry name" value="Cyt_P450"/>
</dbReference>
<keyword evidence="4 13" id="KW-0349">Heme</keyword>
<evidence type="ECO:0000256" key="8">
    <source>
        <dbReference type="ARBA" id="ARBA00023002"/>
    </source>
</evidence>
<dbReference type="GO" id="GO:0016705">
    <property type="term" value="F:oxidoreductase activity, acting on paired donors, with incorporation or reduction of molecular oxygen"/>
    <property type="evidence" value="ECO:0007669"/>
    <property type="project" value="InterPro"/>
</dbReference>
<dbReference type="GO" id="GO:0016020">
    <property type="term" value="C:membrane"/>
    <property type="evidence" value="ECO:0007669"/>
    <property type="project" value="UniProtKB-SubCell"/>
</dbReference>
<dbReference type="SUPFAM" id="SSF48264">
    <property type="entry name" value="Cytochrome P450"/>
    <property type="match status" value="1"/>
</dbReference>
<dbReference type="GO" id="GO:0005506">
    <property type="term" value="F:iron ion binding"/>
    <property type="evidence" value="ECO:0007669"/>
    <property type="project" value="InterPro"/>
</dbReference>
<evidence type="ECO:0000256" key="9">
    <source>
        <dbReference type="ARBA" id="ARBA00023004"/>
    </source>
</evidence>
<evidence type="ECO:0000256" key="4">
    <source>
        <dbReference type="ARBA" id="ARBA00022617"/>
    </source>
</evidence>
<keyword evidence="9 13" id="KW-0408">Iron</keyword>
<evidence type="ECO:0000256" key="14">
    <source>
        <dbReference type="SAM" id="Phobius"/>
    </source>
</evidence>
<dbReference type="AlphaFoldDB" id="A0A9P9FDB1"/>
<keyword evidence="5 14" id="KW-0812">Transmembrane</keyword>
<evidence type="ECO:0000256" key="2">
    <source>
        <dbReference type="ARBA" id="ARBA00004370"/>
    </source>
</evidence>
<evidence type="ECO:0000256" key="11">
    <source>
        <dbReference type="ARBA" id="ARBA00023136"/>
    </source>
</evidence>
<feature type="transmembrane region" description="Helical" evidence="14">
    <location>
        <begin position="76"/>
        <end position="95"/>
    </location>
</feature>
<keyword evidence="12" id="KW-0325">Glycoprotein</keyword>
<keyword evidence="16" id="KW-1185">Reference proteome</keyword>
<proteinExistence type="inferred from homology"/>
<comment type="caution">
    <text evidence="15">The sequence shown here is derived from an EMBL/GenBank/DDBJ whole genome shotgun (WGS) entry which is preliminary data.</text>
</comment>
<reference evidence="15" key="1">
    <citation type="journal article" date="2021" name="Nat. Commun.">
        <title>Genetic determinants of endophytism in the Arabidopsis root mycobiome.</title>
        <authorList>
            <person name="Mesny F."/>
            <person name="Miyauchi S."/>
            <person name="Thiergart T."/>
            <person name="Pickel B."/>
            <person name="Atanasova L."/>
            <person name="Karlsson M."/>
            <person name="Huettel B."/>
            <person name="Barry K.W."/>
            <person name="Haridas S."/>
            <person name="Chen C."/>
            <person name="Bauer D."/>
            <person name="Andreopoulos W."/>
            <person name="Pangilinan J."/>
            <person name="LaButti K."/>
            <person name="Riley R."/>
            <person name="Lipzen A."/>
            <person name="Clum A."/>
            <person name="Drula E."/>
            <person name="Henrissat B."/>
            <person name="Kohler A."/>
            <person name="Grigoriev I.V."/>
            <person name="Martin F.M."/>
            <person name="Hacquard S."/>
        </authorList>
    </citation>
    <scope>NUCLEOTIDE SEQUENCE</scope>
    <source>
        <strain evidence="15">MPI-CAGE-AT-0021</strain>
    </source>
</reference>
<dbReference type="PRINTS" id="PR00385">
    <property type="entry name" value="P450"/>
</dbReference>
<keyword evidence="6 13" id="KW-0479">Metal-binding</keyword>
<name>A0A9P9FDB1_9HYPO</name>
<dbReference type="InterPro" id="IPR002401">
    <property type="entry name" value="Cyt_P450_E_grp-I"/>
</dbReference>
<dbReference type="GO" id="GO:1902181">
    <property type="term" value="P:verruculogen biosynthetic process"/>
    <property type="evidence" value="ECO:0007669"/>
    <property type="project" value="UniProtKB-ARBA"/>
</dbReference>
<evidence type="ECO:0000256" key="7">
    <source>
        <dbReference type="ARBA" id="ARBA00022989"/>
    </source>
</evidence>
<evidence type="ECO:0000256" key="1">
    <source>
        <dbReference type="ARBA" id="ARBA00001971"/>
    </source>
</evidence>
<dbReference type="PANTHER" id="PTHR24305:SF187">
    <property type="entry name" value="P450, PUTATIVE (EUROFUNG)-RELATED"/>
    <property type="match status" value="1"/>
</dbReference>
<feature type="transmembrane region" description="Helical" evidence="14">
    <location>
        <begin position="41"/>
        <end position="61"/>
    </location>
</feature>
<gene>
    <name evidence="15" type="ORF">B0J13DRAFT_539011</name>
</gene>
<keyword evidence="10" id="KW-0503">Monooxygenase</keyword>
<dbReference type="Proteomes" id="UP000717696">
    <property type="component" value="Unassembled WGS sequence"/>
</dbReference>
<dbReference type="Pfam" id="PF00067">
    <property type="entry name" value="p450"/>
    <property type="match status" value="1"/>
</dbReference>
<protein>
    <submittedName>
        <fullName evidence="15">Cytochrome P450 67</fullName>
    </submittedName>
</protein>
<sequence>MELDTSSPNSPKSFVAALVLGAVAHATVFRFGEWDTAMPRLIVFFLTLYAALVSFFLFQISGDYDTWVNFQRASKLYATFFAGLFVSMACYRVLFHRLRRFHGPFLARLSSVYVAVLSARKLQAFKEVQKLHQTYGDIVRLGPCELSIANTEALHAIHSNSSPCSKGPWYHLIDPLVSLQTTRDKAEHGRRRKTWDKAFSAKALRDYEPRVNRYADQLLDQIQARAEKPMDAALWLNFYGFDIMGDLAFGRSFNMLVDGVKHRQMTLMQNNTTIGSTLGRFPWAFTVLQRIPLANSVFENFHKWLRQEVTYRMENEPDRPDVFSWVLSEYKSNPHPSQEDTWKVLGDGNLIVVAGSDTTSASMTCMLFELALHRDVATKLQKEVDEYYSQHEGPDHHALSKLPYLQAAINETLRLYPGVPSGVQRKTPPKGLQVGDTFIPGDTVVQVPLYTLFRDERYFSHANEFIPERWTTRPELVKDASAFAPFLIGRYSCVGKQLGLMEIRSVLSQIVSKYEFKLAPGQTQEAFVEGLVDGFTMMCPKLEVIFTPRNLNMSV</sequence>
<accession>A0A9P9FDB1</accession>
<dbReference type="FunFam" id="1.10.630.10:FF:000063">
    <property type="entry name" value="Cytochrome P450 monooxygenase"/>
    <property type="match status" value="1"/>
</dbReference>
<evidence type="ECO:0000256" key="3">
    <source>
        <dbReference type="ARBA" id="ARBA00010617"/>
    </source>
</evidence>
<dbReference type="PANTHER" id="PTHR24305">
    <property type="entry name" value="CYTOCHROME P450"/>
    <property type="match status" value="1"/>
</dbReference>
<dbReference type="GO" id="GO:0004497">
    <property type="term" value="F:monooxygenase activity"/>
    <property type="evidence" value="ECO:0007669"/>
    <property type="project" value="UniProtKB-KW"/>
</dbReference>
<keyword evidence="7 14" id="KW-1133">Transmembrane helix</keyword>
<dbReference type="OrthoDB" id="6692864at2759"/>